<protein>
    <submittedName>
        <fullName evidence="2">Uncharacterized protein</fullName>
    </submittedName>
</protein>
<organism evidence="2 3">
    <name type="scientific">Lysinibacillus zambalensis</name>
    <dbReference type="NCBI Taxonomy" id="3160866"/>
    <lineage>
        <taxon>Bacteria</taxon>
        <taxon>Bacillati</taxon>
        <taxon>Bacillota</taxon>
        <taxon>Bacilli</taxon>
        <taxon>Bacillales</taxon>
        <taxon>Bacillaceae</taxon>
        <taxon>Lysinibacillus</taxon>
    </lineage>
</organism>
<name>A0ABV1MTS1_9BACI</name>
<feature type="transmembrane region" description="Helical" evidence="1">
    <location>
        <begin position="222"/>
        <end position="240"/>
    </location>
</feature>
<evidence type="ECO:0000256" key="1">
    <source>
        <dbReference type="SAM" id="Phobius"/>
    </source>
</evidence>
<dbReference type="Proteomes" id="UP001478862">
    <property type="component" value="Unassembled WGS sequence"/>
</dbReference>
<sequence>MDLTSLITTIISATAALVAIIGGFLVSRVISLSNDQSFLRRKIEEINITIESKTDLVKSITKYLFEDDLKDFVTKSNMKLLIDDYSLEEIIREDDYTYLSKEELEPYFIILLEIKEEVYKIYHSDSYSMEFFEEIIEQKKIKHIERSEWYSIMLDAIISSETILGISSMPYSPIIRRTIAPTNTDYKDKKREKEQLIYEIEVLRKQELEQWRAITDQLETKWVWSGIGVLIYSSIFGILYPATLLPYDINIYNNEQTKTFLLILFGSCLLSIFIYLIFATYKLTNFKAMKK</sequence>
<proteinExistence type="predicted"/>
<dbReference type="RefSeq" id="WP_349660402.1">
    <property type="nucleotide sequence ID" value="NZ_JBEGDG010000010.1"/>
</dbReference>
<keyword evidence="3" id="KW-1185">Reference proteome</keyword>
<reference evidence="2 3" key="1">
    <citation type="submission" date="2024-06" db="EMBL/GenBank/DDBJ databases">
        <title>Lysinibacillus zambalefons sp. nov., a Novel Firmicute Isolated from the Poon Bato Zambales Hyperalkaline Spring.</title>
        <authorList>
            <person name="Aja J.A."/>
            <person name="Lazaro J.E.H."/>
            <person name="Llorin L.D."/>
            <person name="Lim K.R."/>
            <person name="Teodosio J."/>
            <person name="Dalisay D.S."/>
        </authorList>
    </citation>
    <scope>NUCLEOTIDE SEQUENCE [LARGE SCALE GENOMIC DNA]</scope>
    <source>
        <strain evidence="2 3">M3</strain>
    </source>
</reference>
<evidence type="ECO:0000313" key="3">
    <source>
        <dbReference type="Proteomes" id="UP001478862"/>
    </source>
</evidence>
<feature type="transmembrane region" description="Helical" evidence="1">
    <location>
        <begin position="260"/>
        <end position="281"/>
    </location>
</feature>
<keyword evidence="1" id="KW-0812">Transmembrane</keyword>
<gene>
    <name evidence="2" type="ORF">ABNX05_14770</name>
</gene>
<comment type="caution">
    <text evidence="2">The sequence shown here is derived from an EMBL/GenBank/DDBJ whole genome shotgun (WGS) entry which is preliminary data.</text>
</comment>
<dbReference type="EMBL" id="JBEGDG010000010">
    <property type="protein sequence ID" value="MEQ6355890.1"/>
    <property type="molecule type" value="Genomic_DNA"/>
</dbReference>
<evidence type="ECO:0000313" key="2">
    <source>
        <dbReference type="EMBL" id="MEQ6355890.1"/>
    </source>
</evidence>
<keyword evidence="1" id="KW-1133">Transmembrane helix</keyword>
<feature type="transmembrane region" description="Helical" evidence="1">
    <location>
        <begin position="6"/>
        <end position="31"/>
    </location>
</feature>
<keyword evidence="1" id="KW-0472">Membrane</keyword>
<accession>A0ABV1MTS1</accession>